<keyword evidence="2" id="KW-1185">Reference proteome</keyword>
<organism evidence="1 2">
    <name type="scientific">Persea americana</name>
    <name type="common">Avocado</name>
    <dbReference type="NCBI Taxonomy" id="3435"/>
    <lineage>
        <taxon>Eukaryota</taxon>
        <taxon>Viridiplantae</taxon>
        <taxon>Streptophyta</taxon>
        <taxon>Embryophyta</taxon>
        <taxon>Tracheophyta</taxon>
        <taxon>Spermatophyta</taxon>
        <taxon>Magnoliopsida</taxon>
        <taxon>Magnoliidae</taxon>
        <taxon>Laurales</taxon>
        <taxon>Lauraceae</taxon>
        <taxon>Persea</taxon>
    </lineage>
</organism>
<reference evidence="1 2" key="1">
    <citation type="journal article" date="2022" name="Hortic Res">
        <title>A haplotype resolved chromosomal level avocado genome allows analysis of novel avocado genes.</title>
        <authorList>
            <person name="Nath O."/>
            <person name="Fletcher S.J."/>
            <person name="Hayward A."/>
            <person name="Shaw L.M."/>
            <person name="Masouleh A.K."/>
            <person name="Furtado A."/>
            <person name="Henry R.J."/>
            <person name="Mitter N."/>
        </authorList>
    </citation>
    <scope>NUCLEOTIDE SEQUENCE [LARGE SCALE GENOMIC DNA]</scope>
    <source>
        <strain evidence="2">cv. Hass</strain>
    </source>
</reference>
<dbReference type="EMBL" id="CM056815">
    <property type="protein sequence ID" value="KAJ8628763.1"/>
    <property type="molecule type" value="Genomic_DNA"/>
</dbReference>
<protein>
    <submittedName>
        <fullName evidence="1">Uncharacterized protein</fullName>
    </submittedName>
</protein>
<gene>
    <name evidence="1" type="ORF">MRB53_022086</name>
</gene>
<accession>A0ACC2L670</accession>
<comment type="caution">
    <text evidence="1">The sequence shown here is derived from an EMBL/GenBank/DDBJ whole genome shotgun (WGS) entry which is preliminary data.</text>
</comment>
<evidence type="ECO:0000313" key="2">
    <source>
        <dbReference type="Proteomes" id="UP001234297"/>
    </source>
</evidence>
<name>A0ACC2L670_PERAE</name>
<dbReference type="Proteomes" id="UP001234297">
    <property type="component" value="Chromosome 7"/>
</dbReference>
<sequence length="268" mass="29586">MVGHGHGNRHSLEVVETVLEVADAAWTAIDHHRHHRAGDGRGVSSEGEISSLEAENHRLRTQLQKNLNLLQTLAQSSALSKDCPPDLYQRLIATVDSSSFLTQLESINQPSTVTPNSNFPFKEATGPDLHLVEYMVNVDPEEPSWWVWVTEEMVPSNKEEWSGIDSESYVIVSEDHVVEGVANFLARCILSNPGSKNMKPEELQKTVAKALGGMNSWNKMKKVWEAGKLIYALSTWGIVLAALYRHRAIVKVAAKGIGATGKIIMKAL</sequence>
<proteinExistence type="predicted"/>
<evidence type="ECO:0000313" key="1">
    <source>
        <dbReference type="EMBL" id="KAJ8628763.1"/>
    </source>
</evidence>